<dbReference type="CDD" id="cd04301">
    <property type="entry name" value="NAT_SF"/>
    <property type="match status" value="1"/>
</dbReference>
<accession>A0ABZ2WUD7</accession>
<sequence>MPRQFYIRDARASFDDAQFIIDAFDSTLPHLAAAGNSGQWGTEPLSKKEGFIQGIHDTVAKSENFLESGTGDPLRVFIAETEDDQSGSEILRDDGLSRRLDKNGKVLVSVGFVKILNEQFVGYLKASESLKDVVTPAMEKGKFVFLQYLVTDHRAGDQRRGAGAALLQKVKEYAAEQSWKTVWIDCWDGGNGQLVHARYYVDRGFKIMGSFEDSDETDETPWKGKLLRTDLT</sequence>
<keyword evidence="3" id="KW-1185">Reference proteome</keyword>
<evidence type="ECO:0000313" key="2">
    <source>
        <dbReference type="EMBL" id="WZH43409.1"/>
    </source>
</evidence>
<dbReference type="Gene3D" id="3.40.630.30">
    <property type="match status" value="1"/>
</dbReference>
<organism evidence="2 3">
    <name type="scientific">Fusarium acuminatum</name>
    <dbReference type="NCBI Taxonomy" id="5515"/>
    <lineage>
        <taxon>Eukaryota</taxon>
        <taxon>Fungi</taxon>
        <taxon>Dikarya</taxon>
        <taxon>Ascomycota</taxon>
        <taxon>Pezizomycotina</taxon>
        <taxon>Sordariomycetes</taxon>
        <taxon>Hypocreomycetidae</taxon>
        <taxon>Hypocreales</taxon>
        <taxon>Nectriaceae</taxon>
        <taxon>Fusarium</taxon>
        <taxon>Fusarium tricinctum species complex</taxon>
    </lineage>
</organism>
<proteinExistence type="predicted"/>
<dbReference type="Proteomes" id="UP001489902">
    <property type="component" value="Chromosome 2"/>
</dbReference>
<evidence type="ECO:0000313" key="3">
    <source>
        <dbReference type="Proteomes" id="UP001489902"/>
    </source>
</evidence>
<evidence type="ECO:0000259" key="1">
    <source>
        <dbReference type="PROSITE" id="PS51186"/>
    </source>
</evidence>
<feature type="domain" description="N-acetyltransferase" evidence="1">
    <location>
        <begin position="63"/>
        <end position="228"/>
    </location>
</feature>
<dbReference type="InterPro" id="IPR016181">
    <property type="entry name" value="Acyl_CoA_acyltransferase"/>
</dbReference>
<reference evidence="2 3" key="1">
    <citation type="submission" date="2024-04" db="EMBL/GenBank/DDBJ databases">
        <title>Complete genome sequence of Fusarium acuminatum.</title>
        <authorList>
            <person name="Lan B."/>
        </authorList>
    </citation>
    <scope>NUCLEOTIDE SEQUENCE [LARGE SCALE GENOMIC DNA]</scope>
    <source>
        <strain evidence="2">1A</strain>
    </source>
</reference>
<dbReference type="SUPFAM" id="SSF55729">
    <property type="entry name" value="Acyl-CoA N-acyltransferases (Nat)"/>
    <property type="match status" value="1"/>
</dbReference>
<gene>
    <name evidence="2" type="ORF">QYS62_004413</name>
</gene>
<name>A0ABZ2WUD7_9HYPO</name>
<dbReference type="InterPro" id="IPR000182">
    <property type="entry name" value="GNAT_dom"/>
</dbReference>
<dbReference type="PROSITE" id="PS51186">
    <property type="entry name" value="GNAT"/>
    <property type="match status" value="1"/>
</dbReference>
<dbReference type="EMBL" id="CP151261">
    <property type="protein sequence ID" value="WZH43409.1"/>
    <property type="molecule type" value="Genomic_DNA"/>
</dbReference>
<dbReference type="Pfam" id="PF00583">
    <property type="entry name" value="Acetyltransf_1"/>
    <property type="match status" value="1"/>
</dbReference>
<protein>
    <recommendedName>
        <fullName evidence="1">N-acetyltransferase domain-containing protein</fullName>
    </recommendedName>
</protein>